<feature type="compositionally biased region" description="Basic and acidic residues" evidence="1">
    <location>
        <begin position="43"/>
        <end position="54"/>
    </location>
</feature>
<gene>
    <name evidence="2" type="ORF">Pfl04_06460</name>
</gene>
<evidence type="ECO:0000313" key="3">
    <source>
        <dbReference type="Proteomes" id="UP000653674"/>
    </source>
</evidence>
<protein>
    <submittedName>
        <fullName evidence="2">Uncharacterized protein</fullName>
    </submittedName>
</protein>
<comment type="caution">
    <text evidence="2">The sequence shown here is derived from an EMBL/GenBank/DDBJ whole genome shotgun (WGS) entry which is preliminary data.</text>
</comment>
<dbReference type="EMBL" id="BONU01000003">
    <property type="protein sequence ID" value="GIG72242.1"/>
    <property type="molecule type" value="Genomic_DNA"/>
</dbReference>
<sequence length="71" mass="8159">MAFKPSDCCPARVNRHISHADTRPELHRDGRLTVCNDDCDRSRDTPAARVDRAQRRPPLARAQPQQWLVAR</sequence>
<organism evidence="2 3">
    <name type="scientific">Planosporangium flavigriseum</name>
    <dbReference type="NCBI Taxonomy" id="373681"/>
    <lineage>
        <taxon>Bacteria</taxon>
        <taxon>Bacillati</taxon>
        <taxon>Actinomycetota</taxon>
        <taxon>Actinomycetes</taxon>
        <taxon>Micromonosporales</taxon>
        <taxon>Micromonosporaceae</taxon>
        <taxon>Planosporangium</taxon>
    </lineage>
</organism>
<reference evidence="2" key="1">
    <citation type="submission" date="2021-01" db="EMBL/GenBank/DDBJ databases">
        <title>Whole genome shotgun sequence of Planosporangium flavigriseum NBRC 105377.</title>
        <authorList>
            <person name="Komaki H."/>
            <person name="Tamura T."/>
        </authorList>
    </citation>
    <scope>NUCLEOTIDE SEQUENCE</scope>
    <source>
        <strain evidence="2">NBRC 105377</strain>
    </source>
</reference>
<dbReference type="Proteomes" id="UP000653674">
    <property type="component" value="Unassembled WGS sequence"/>
</dbReference>
<proteinExistence type="predicted"/>
<evidence type="ECO:0000313" key="2">
    <source>
        <dbReference type="EMBL" id="GIG72242.1"/>
    </source>
</evidence>
<feature type="compositionally biased region" description="Low complexity" evidence="1">
    <location>
        <begin position="56"/>
        <end position="71"/>
    </location>
</feature>
<keyword evidence="3" id="KW-1185">Reference proteome</keyword>
<evidence type="ECO:0000256" key="1">
    <source>
        <dbReference type="SAM" id="MobiDB-lite"/>
    </source>
</evidence>
<dbReference type="AlphaFoldDB" id="A0A8J3PJW7"/>
<name>A0A8J3PJW7_9ACTN</name>
<accession>A0A8J3PJW7</accession>
<feature type="region of interest" description="Disordered" evidence="1">
    <location>
        <begin position="43"/>
        <end position="71"/>
    </location>
</feature>